<sequence length="226" mass="24123">MPAEAETLPRRTPLYRVLDREGVAWAATSDAMIADPAGAAAGLCLADLTPLPRLGFKGRGTIAAMQARGVAVEAQPNRAFRQADGGLCLVLAPGEVFLLANPAGDGTRFAEMEQGWRIEDEERTYPLPRRDSHAWFAVTGEALPGMFAKICGIDLRFHKFPDLTIAQTSVARLNAIVARADLGTTPAFHVLADSASAAYFWECLRDAAVEFGGRIVGISALRGLTG</sequence>
<proteinExistence type="predicted"/>
<keyword evidence="2" id="KW-1185">Reference proteome</keyword>
<protein>
    <submittedName>
        <fullName evidence="1">Sarcosine oxidase subunit gamma</fullName>
        <ecNumber evidence="1">1.5.3.1</ecNumber>
    </submittedName>
</protein>
<evidence type="ECO:0000313" key="2">
    <source>
        <dbReference type="Proteomes" id="UP001242480"/>
    </source>
</evidence>
<dbReference type="EMBL" id="JAUSVX010000001">
    <property type="protein sequence ID" value="MDQ0467965.1"/>
    <property type="molecule type" value="Genomic_DNA"/>
</dbReference>
<dbReference type="SUPFAM" id="SSF103025">
    <property type="entry name" value="Folate-binding domain"/>
    <property type="match status" value="1"/>
</dbReference>
<evidence type="ECO:0000313" key="1">
    <source>
        <dbReference type="EMBL" id="MDQ0467965.1"/>
    </source>
</evidence>
<dbReference type="Gene3D" id="3.30.1360.120">
    <property type="entry name" value="Probable tRNA modification gtpase trme, domain 1"/>
    <property type="match status" value="1"/>
</dbReference>
<dbReference type="EC" id="1.5.3.1" evidence="1"/>
<organism evidence="1 2">
    <name type="scientific">Labrys wisconsinensis</name>
    <dbReference type="NCBI Taxonomy" id="425677"/>
    <lineage>
        <taxon>Bacteria</taxon>
        <taxon>Pseudomonadati</taxon>
        <taxon>Pseudomonadota</taxon>
        <taxon>Alphaproteobacteria</taxon>
        <taxon>Hyphomicrobiales</taxon>
        <taxon>Xanthobacteraceae</taxon>
        <taxon>Labrys</taxon>
    </lineage>
</organism>
<name>A0ABU0J127_9HYPH</name>
<dbReference type="Proteomes" id="UP001242480">
    <property type="component" value="Unassembled WGS sequence"/>
</dbReference>
<comment type="caution">
    <text evidence="1">The sequence shown here is derived from an EMBL/GenBank/DDBJ whole genome shotgun (WGS) entry which is preliminary data.</text>
</comment>
<keyword evidence="1" id="KW-0560">Oxidoreductase</keyword>
<dbReference type="RefSeq" id="WP_307268381.1">
    <property type="nucleotide sequence ID" value="NZ_JAUSVX010000001.1"/>
</dbReference>
<gene>
    <name evidence="1" type="ORF">QO011_000960</name>
</gene>
<reference evidence="1 2" key="1">
    <citation type="submission" date="2023-07" db="EMBL/GenBank/DDBJ databases">
        <title>Genomic Encyclopedia of Type Strains, Phase IV (KMG-IV): sequencing the most valuable type-strain genomes for metagenomic binning, comparative biology and taxonomic classification.</title>
        <authorList>
            <person name="Goeker M."/>
        </authorList>
    </citation>
    <scope>NUCLEOTIDE SEQUENCE [LARGE SCALE GENOMIC DNA]</scope>
    <source>
        <strain evidence="1 2">DSM 19619</strain>
    </source>
</reference>
<accession>A0ABU0J127</accession>
<dbReference type="InterPro" id="IPR027266">
    <property type="entry name" value="TrmE/GcvT-like"/>
</dbReference>
<dbReference type="GO" id="GO:0008115">
    <property type="term" value="F:sarcosine oxidase activity"/>
    <property type="evidence" value="ECO:0007669"/>
    <property type="project" value="UniProtKB-EC"/>
</dbReference>